<evidence type="ECO:0000313" key="2">
    <source>
        <dbReference type="EMBL" id="NBN79497.1"/>
    </source>
</evidence>
<sequence length="163" mass="17203">MTDTRLTSPDGPCHHATAVILGRFGLLLRGPSGAGKSSLALHLLGEAERNGHFAALVGDDRVHLSVGAAGLVAEGARGLEGRIELRGHGLIRRIRETQALIHLVIDLRPIGEIERLPDDAACAVPFGPVQLPCQAVPEADLPRQLLLVRHALLRLAGEGACPL</sequence>
<proteinExistence type="predicted"/>
<dbReference type="GO" id="GO:0000155">
    <property type="term" value="F:phosphorelay sensor kinase activity"/>
    <property type="evidence" value="ECO:0007669"/>
    <property type="project" value="InterPro"/>
</dbReference>
<dbReference type="Proteomes" id="UP000586722">
    <property type="component" value="Unassembled WGS sequence"/>
</dbReference>
<evidence type="ECO:0000259" key="1">
    <source>
        <dbReference type="Pfam" id="PF07475"/>
    </source>
</evidence>
<name>A0A7X5J9Z6_9HYPH</name>
<keyword evidence="2" id="KW-0418">Kinase</keyword>
<protein>
    <submittedName>
        <fullName evidence="2">Serine/threonine protein kinase</fullName>
    </submittedName>
</protein>
<dbReference type="Gene3D" id="3.40.50.300">
    <property type="entry name" value="P-loop containing nucleotide triphosphate hydrolases"/>
    <property type="match status" value="1"/>
</dbReference>
<keyword evidence="2" id="KW-0808">Transferase</keyword>
<dbReference type="GO" id="GO:0004674">
    <property type="term" value="F:protein serine/threonine kinase activity"/>
    <property type="evidence" value="ECO:0007669"/>
    <property type="project" value="UniProtKB-KW"/>
</dbReference>
<dbReference type="GO" id="GO:0006109">
    <property type="term" value="P:regulation of carbohydrate metabolic process"/>
    <property type="evidence" value="ECO:0007669"/>
    <property type="project" value="InterPro"/>
</dbReference>
<comment type="caution">
    <text evidence="2">The sequence shown here is derived from an EMBL/GenBank/DDBJ whole genome shotgun (WGS) entry which is preliminary data.</text>
</comment>
<dbReference type="GO" id="GO:0005524">
    <property type="term" value="F:ATP binding"/>
    <property type="evidence" value="ECO:0007669"/>
    <property type="project" value="InterPro"/>
</dbReference>
<keyword evidence="3" id="KW-1185">Reference proteome</keyword>
<gene>
    <name evidence="2" type="ORF">GWI72_14570</name>
</gene>
<dbReference type="EMBL" id="JAABLQ010000001">
    <property type="protein sequence ID" value="NBN79497.1"/>
    <property type="molecule type" value="Genomic_DNA"/>
</dbReference>
<dbReference type="AlphaFoldDB" id="A0A7X5J9Z6"/>
<evidence type="ECO:0000313" key="3">
    <source>
        <dbReference type="Proteomes" id="UP000586722"/>
    </source>
</evidence>
<dbReference type="SUPFAM" id="SSF53795">
    <property type="entry name" value="PEP carboxykinase-like"/>
    <property type="match status" value="1"/>
</dbReference>
<feature type="domain" description="HPr kinase/phosphorylase C-terminal" evidence="1">
    <location>
        <begin position="15"/>
        <end position="92"/>
    </location>
</feature>
<dbReference type="Pfam" id="PF07475">
    <property type="entry name" value="Hpr_kinase_C"/>
    <property type="match status" value="1"/>
</dbReference>
<dbReference type="InterPro" id="IPR011104">
    <property type="entry name" value="Hpr_kin/Pase_C"/>
</dbReference>
<dbReference type="RefSeq" id="WP_161709030.1">
    <property type="nucleotide sequence ID" value="NZ_JAABLQ010000001.1"/>
</dbReference>
<reference evidence="2 3" key="1">
    <citation type="submission" date="2020-01" db="EMBL/GenBank/DDBJ databases">
        <authorList>
            <person name="Peng S.Y."/>
            <person name="Li J."/>
            <person name="Wang M."/>
            <person name="Wang L."/>
            <person name="Wang C.Q."/>
            <person name="Wang J.R."/>
        </authorList>
    </citation>
    <scope>NUCLEOTIDE SEQUENCE [LARGE SCALE GENOMIC DNA]</scope>
    <source>
        <strain evidence="2 3">XCT-53</strain>
    </source>
</reference>
<organism evidence="2 3">
    <name type="scientific">Pannonibacter tanglangensis</name>
    <dbReference type="NCBI Taxonomy" id="2750084"/>
    <lineage>
        <taxon>Bacteria</taxon>
        <taxon>Pseudomonadati</taxon>
        <taxon>Pseudomonadota</taxon>
        <taxon>Alphaproteobacteria</taxon>
        <taxon>Hyphomicrobiales</taxon>
        <taxon>Stappiaceae</taxon>
        <taxon>Pannonibacter</taxon>
    </lineage>
</organism>
<accession>A0A7X5J9Z6</accession>
<keyword evidence="2" id="KW-0723">Serine/threonine-protein kinase</keyword>
<dbReference type="InterPro" id="IPR027417">
    <property type="entry name" value="P-loop_NTPase"/>
</dbReference>